<dbReference type="InterPro" id="IPR001810">
    <property type="entry name" value="F-box_dom"/>
</dbReference>
<sequence>MASDLENLTKEFECLSISHCRMLPNFKKVTRMIKGLSINPIYETNWCDMPAEIKLECIEKMELNERLSLRCTAKAERSLVDSQKIKFDSWNNFYGREEELNFVHGGDSNKYFCNELKDMDEAVKFVNYMKKIGVFEGLSFSLEHPLIDNEHFAGDDGLFTVKTVEFSYCNVDNMIAILRKIRSGVESIDIGLSCEISDELAEILEIPQIQDVPYWHIYSYTGTDCLHKVAQMWIDRNSKIGSTFQTLTNYYETITDSFEEFSDHFADRIVSKSEKRVRIRTNNPDCHILLELGVNEVVTIDFFIQFFRFMVISATMKESEYDDNCKKWICYIAPEMQVYTAGHNYTSTLNFEIFRKL</sequence>
<evidence type="ECO:0000313" key="3">
    <source>
        <dbReference type="Proteomes" id="UP000230233"/>
    </source>
</evidence>
<proteinExistence type="predicted"/>
<dbReference type="PANTHER" id="PTHR31006:SF3">
    <property type="entry name" value="F-BOX DOMAIN-CONTAINING PROTEIN-RELATED"/>
    <property type="match status" value="1"/>
</dbReference>
<dbReference type="PANTHER" id="PTHR31006">
    <property type="entry name" value="F-BOX DOMAIN-CONTAINING PROTEIN-RELATED-RELATED"/>
    <property type="match status" value="1"/>
</dbReference>
<dbReference type="Pfam" id="PF00646">
    <property type="entry name" value="F-box"/>
    <property type="match status" value="1"/>
</dbReference>
<dbReference type="InterPro" id="IPR042317">
    <property type="entry name" value="She-1-like"/>
</dbReference>
<evidence type="ECO:0000313" key="2">
    <source>
        <dbReference type="EMBL" id="PIC32490.1"/>
    </source>
</evidence>
<name>A0A2G5TYU8_9PELO</name>
<dbReference type="AlphaFoldDB" id="A0A2G5TYU8"/>
<organism evidence="2 3">
    <name type="scientific">Caenorhabditis nigoni</name>
    <dbReference type="NCBI Taxonomy" id="1611254"/>
    <lineage>
        <taxon>Eukaryota</taxon>
        <taxon>Metazoa</taxon>
        <taxon>Ecdysozoa</taxon>
        <taxon>Nematoda</taxon>
        <taxon>Chromadorea</taxon>
        <taxon>Rhabditida</taxon>
        <taxon>Rhabditina</taxon>
        <taxon>Rhabditomorpha</taxon>
        <taxon>Rhabditoidea</taxon>
        <taxon>Rhabditidae</taxon>
        <taxon>Peloderinae</taxon>
        <taxon>Caenorhabditis</taxon>
    </lineage>
</organism>
<evidence type="ECO:0000259" key="1">
    <source>
        <dbReference type="SMART" id="SM00256"/>
    </source>
</evidence>
<feature type="domain" description="F-box" evidence="1">
    <location>
        <begin position="49"/>
        <end position="89"/>
    </location>
</feature>
<reference evidence="3" key="1">
    <citation type="submission" date="2017-10" db="EMBL/GenBank/DDBJ databases">
        <title>Rapid genome shrinkage in a self-fertile nematode reveals novel sperm competition proteins.</title>
        <authorList>
            <person name="Yin D."/>
            <person name="Schwarz E.M."/>
            <person name="Thomas C.G."/>
            <person name="Felde R.L."/>
            <person name="Korf I.F."/>
            <person name="Cutter A.D."/>
            <person name="Schartner C.M."/>
            <person name="Ralston E.J."/>
            <person name="Meyer B.J."/>
            <person name="Haag E.S."/>
        </authorList>
    </citation>
    <scope>NUCLEOTIDE SEQUENCE [LARGE SCALE GENOMIC DNA]</scope>
    <source>
        <strain evidence="3">JU1422</strain>
    </source>
</reference>
<protein>
    <recommendedName>
        <fullName evidence="1">F-box domain-containing protein</fullName>
    </recommendedName>
</protein>
<dbReference type="SMART" id="SM00256">
    <property type="entry name" value="FBOX"/>
    <property type="match status" value="1"/>
</dbReference>
<dbReference type="Proteomes" id="UP000230233">
    <property type="component" value="Chromosome IV"/>
</dbReference>
<comment type="caution">
    <text evidence="2">The sequence shown here is derived from an EMBL/GenBank/DDBJ whole genome shotgun (WGS) entry which is preliminary data.</text>
</comment>
<dbReference type="EMBL" id="PDUG01000004">
    <property type="protein sequence ID" value="PIC32490.1"/>
    <property type="molecule type" value="Genomic_DNA"/>
</dbReference>
<keyword evidence="3" id="KW-1185">Reference proteome</keyword>
<accession>A0A2G5TYU8</accession>
<gene>
    <name evidence="2" type="primary">Cnig_chr_IV.g12800</name>
    <name evidence="2" type="ORF">B9Z55_012800</name>
</gene>